<dbReference type="EMBL" id="KV921862">
    <property type="protein sequence ID" value="ORE10751.1"/>
    <property type="molecule type" value="Genomic_DNA"/>
</dbReference>
<dbReference type="PANTHER" id="PTHR46515:SF1">
    <property type="entry name" value="TATA ELEMENT MODULATORY FACTOR"/>
    <property type="match status" value="1"/>
</dbReference>
<dbReference type="VEuPathDB" id="FungiDB:BCV72DRAFT_199061"/>
<feature type="non-terminal residue" evidence="3">
    <location>
        <position position="1"/>
    </location>
</feature>
<reference evidence="3" key="1">
    <citation type="journal article" date="2016" name="Proc. Natl. Acad. Sci. U.S.A.">
        <title>Lipid metabolic changes in an early divergent fungus govern the establishment of a mutualistic symbiosis with endobacteria.</title>
        <authorList>
            <person name="Lastovetsky O.A."/>
            <person name="Gaspar M.L."/>
            <person name="Mondo S.J."/>
            <person name="LaButti K.M."/>
            <person name="Sandor L."/>
            <person name="Grigoriev I.V."/>
            <person name="Henry S.A."/>
            <person name="Pawlowska T.E."/>
        </authorList>
    </citation>
    <scope>NUCLEOTIDE SEQUENCE [LARGE SCALE GENOMIC DNA]</scope>
    <source>
        <strain evidence="3">ATCC 52814</strain>
    </source>
</reference>
<dbReference type="InterPro" id="IPR022091">
    <property type="entry name" value="TMF_TATA-bd"/>
</dbReference>
<evidence type="ECO:0000259" key="2">
    <source>
        <dbReference type="Pfam" id="PF12325"/>
    </source>
</evidence>
<dbReference type="Proteomes" id="UP000242414">
    <property type="component" value="Unassembled WGS sequence"/>
</dbReference>
<dbReference type="GO" id="GO:0005783">
    <property type="term" value="C:endoplasmic reticulum"/>
    <property type="evidence" value="ECO:0007669"/>
    <property type="project" value="TreeGrafter"/>
</dbReference>
<feature type="coiled-coil region" evidence="1">
    <location>
        <begin position="6"/>
        <end position="119"/>
    </location>
</feature>
<sequence>SLILSLQQVELERDKAIEKCKLLQSEIEGLNERLESVEASILGMQKENARLETNLELEKSVNEKLEQKIKTLIREQEDLKLTEQREQERLKNQYQRLLKDRLNEEKRQFEAKLKDLKTPTLIVEEDTNSSIHSEYESSIAEKQPTDIHQLQNQVDFYQTQVQSLTQSKNELSEEILSMSQEIDKLRAETKKTISLQQEHDQLNQRYQTLLELLGERTEEVQELKADLIDIKEMYRTQIVELVQKIDQLSKK</sequence>
<dbReference type="GO" id="GO:0005794">
    <property type="term" value="C:Golgi apparatus"/>
    <property type="evidence" value="ECO:0007669"/>
    <property type="project" value="TreeGrafter"/>
</dbReference>
<feature type="domain" description="TATA element modulatory factor 1 TATA binding" evidence="2">
    <location>
        <begin position="131"/>
        <end position="241"/>
    </location>
</feature>
<proteinExistence type="predicted"/>
<keyword evidence="1" id="KW-0175">Coiled coil</keyword>
<organism evidence="3">
    <name type="scientific">Rhizopus microsporus var. microsporus</name>
    <dbReference type="NCBI Taxonomy" id="86635"/>
    <lineage>
        <taxon>Eukaryota</taxon>
        <taxon>Fungi</taxon>
        <taxon>Fungi incertae sedis</taxon>
        <taxon>Mucoromycota</taxon>
        <taxon>Mucoromycotina</taxon>
        <taxon>Mucoromycetes</taxon>
        <taxon>Mucorales</taxon>
        <taxon>Mucorineae</taxon>
        <taxon>Rhizopodaceae</taxon>
        <taxon>Rhizopus</taxon>
    </lineage>
</organism>
<accession>A0A1X0RFL7</accession>
<feature type="coiled-coil region" evidence="1">
    <location>
        <begin position="147"/>
        <end position="205"/>
    </location>
</feature>
<dbReference type="AlphaFoldDB" id="A0A1X0RFL7"/>
<dbReference type="OrthoDB" id="74178at2759"/>
<dbReference type="Pfam" id="PF12325">
    <property type="entry name" value="TMF_TATA_bd"/>
    <property type="match status" value="1"/>
</dbReference>
<evidence type="ECO:0000313" key="3">
    <source>
        <dbReference type="EMBL" id="ORE10751.1"/>
    </source>
</evidence>
<protein>
    <recommendedName>
        <fullName evidence="2">TATA element modulatory factor 1 TATA binding domain-containing protein</fullName>
    </recommendedName>
</protein>
<gene>
    <name evidence="3" type="ORF">BCV72DRAFT_199061</name>
</gene>
<dbReference type="InterPro" id="IPR052602">
    <property type="entry name" value="Growth_transcription_reg"/>
</dbReference>
<dbReference type="PANTHER" id="PTHR46515">
    <property type="entry name" value="TATA ELEMENT MODULATORY FACTOR TMF1"/>
    <property type="match status" value="1"/>
</dbReference>
<evidence type="ECO:0000256" key="1">
    <source>
        <dbReference type="SAM" id="Coils"/>
    </source>
</evidence>
<name>A0A1X0RFL7_RHIZD</name>